<evidence type="ECO:0000313" key="2">
    <source>
        <dbReference type="Proteomes" id="UP000019367"/>
    </source>
</evidence>
<dbReference type="GeneID" id="18503014"/>
<dbReference type="RefSeq" id="YP_009005994.1">
    <property type="nucleotide sequence ID" value="NC_023566.1"/>
</dbReference>
<proteinExistence type="predicted"/>
<organism evidence="1 2">
    <name type="scientific">Rhizobium phage vB_RglS_P106B</name>
    <dbReference type="NCBI Taxonomy" id="1458697"/>
    <lineage>
        <taxon>Viruses</taxon>
        <taxon>Duplodnaviria</taxon>
        <taxon>Heunggongvirae</taxon>
        <taxon>Uroviricota</taxon>
        <taxon>Caudoviricetes</taxon>
        <taxon>Rigallicvirus</taxon>
        <taxon>Rigallicvirus P106B</taxon>
    </lineage>
</organism>
<reference evidence="1 2" key="1">
    <citation type="journal article" date="2015" name="Microbiology">
        <title>Genomic and phenotypic characterization of Rhizobium gallicum phage vB_RglS_P106B.</title>
        <authorList>
            <person name="Halmillawewa A.P."/>
            <person name="Restrepo-Cordoba M."/>
            <person name="Yost C.K."/>
            <person name="Hynes M.F."/>
        </authorList>
    </citation>
    <scope>NUCLEOTIDE SEQUENCE [LARGE SCALE GENOMIC DNA]</scope>
</reference>
<dbReference type="EMBL" id="KF977490">
    <property type="protein sequence ID" value="AHJ10751.1"/>
    <property type="molecule type" value="Genomic_DNA"/>
</dbReference>
<name>W6EKI8_9CAUD</name>
<protein>
    <submittedName>
        <fullName evidence="1">Uncharacterized protein</fullName>
    </submittedName>
</protein>
<sequence length="74" mass="8750">MRLPWNSRKLRELEAQLAATRAAAEEMAKHAFIVSIERRERLNVFTFIRNGETYQIETMGLISDDITDWKRKLL</sequence>
<dbReference type="KEGG" id="vg:18503014"/>
<evidence type="ECO:0000313" key="1">
    <source>
        <dbReference type="EMBL" id="AHJ10751.1"/>
    </source>
</evidence>
<keyword evidence="2" id="KW-1185">Reference proteome</keyword>
<dbReference type="Proteomes" id="UP000019367">
    <property type="component" value="Segment"/>
</dbReference>
<gene>
    <name evidence="1" type="ORF">P106B_68</name>
</gene>
<accession>W6EKI8</accession>